<feature type="domain" description="DUF2147" evidence="2">
    <location>
        <begin position="30"/>
        <end position="137"/>
    </location>
</feature>
<accession>A0A9X4S7T0</accession>
<dbReference type="Pfam" id="PF09917">
    <property type="entry name" value="DUF2147"/>
    <property type="match status" value="1"/>
</dbReference>
<feature type="chain" id="PRO_5040743866" description="DUF2147 domain-containing protein" evidence="1">
    <location>
        <begin position="22"/>
        <end position="160"/>
    </location>
</feature>
<evidence type="ECO:0000313" key="4">
    <source>
        <dbReference type="Proteomes" id="UP001152876"/>
    </source>
</evidence>
<dbReference type="OrthoDB" id="9130527at2"/>
<name>A0A9X4S7T0_9BURK</name>
<keyword evidence="4" id="KW-1185">Reference proteome</keyword>
<dbReference type="Gene3D" id="2.40.128.520">
    <property type="match status" value="1"/>
</dbReference>
<evidence type="ECO:0000313" key="3">
    <source>
        <dbReference type="EMBL" id="MDG5975557.1"/>
    </source>
</evidence>
<organism evidence="3 4">
    <name type="scientific">Hydrogenophaga taeniospiralis CCUG 15921</name>
    <dbReference type="NCBI Taxonomy" id="1281780"/>
    <lineage>
        <taxon>Bacteria</taxon>
        <taxon>Pseudomonadati</taxon>
        <taxon>Pseudomonadota</taxon>
        <taxon>Betaproteobacteria</taxon>
        <taxon>Burkholderiales</taxon>
        <taxon>Comamonadaceae</taxon>
        <taxon>Hydrogenophaga</taxon>
    </lineage>
</organism>
<sequence>MKMSTVFAGMLIGASVGHAQAQDNGDDFVGYWKTAQGEGIVQLQRCPLYKNAPPTALCGVIVWDAEVKNPRRSTSLDCNRKVFEASKFDGGVWREGWAFDTRKRKFYSAKLRLKGGNLHVRAYVGSEINGETEIFTRVAEVPPGCADRKPESISVNGAGR</sequence>
<keyword evidence="1" id="KW-0732">Signal</keyword>
<proteinExistence type="predicted"/>
<dbReference type="RefSeq" id="WP_068171205.1">
    <property type="nucleotide sequence ID" value="NZ_AOGK01000007.1"/>
</dbReference>
<dbReference type="AlphaFoldDB" id="A0A9X4S7T0"/>
<comment type="caution">
    <text evidence="3">The sequence shown here is derived from an EMBL/GenBank/DDBJ whole genome shotgun (WGS) entry which is preliminary data.</text>
</comment>
<reference evidence="3" key="1">
    <citation type="submission" date="2013-01" db="EMBL/GenBank/DDBJ databases">
        <title>Genome draft of Hydrogenophaga taeniospiralis 2K1.</title>
        <authorList>
            <person name="Gomila M."/>
            <person name="Lalucat J."/>
        </authorList>
    </citation>
    <scope>NUCLEOTIDE SEQUENCE</scope>
    <source>
        <strain evidence="3">CCUG 15921</strain>
    </source>
</reference>
<dbReference type="InterPro" id="IPR019223">
    <property type="entry name" value="DUF2147"/>
</dbReference>
<evidence type="ECO:0000259" key="2">
    <source>
        <dbReference type="Pfam" id="PF09917"/>
    </source>
</evidence>
<feature type="signal peptide" evidence="1">
    <location>
        <begin position="1"/>
        <end position="21"/>
    </location>
</feature>
<protein>
    <recommendedName>
        <fullName evidence="2">DUF2147 domain-containing protein</fullName>
    </recommendedName>
</protein>
<evidence type="ECO:0000256" key="1">
    <source>
        <dbReference type="SAM" id="SignalP"/>
    </source>
</evidence>
<gene>
    <name evidence="3" type="ORF">H010_09866</name>
</gene>
<dbReference type="EMBL" id="AOGK01000007">
    <property type="protein sequence ID" value="MDG5975557.1"/>
    <property type="molecule type" value="Genomic_DNA"/>
</dbReference>
<dbReference type="Proteomes" id="UP001152876">
    <property type="component" value="Unassembled WGS sequence"/>
</dbReference>